<dbReference type="InterPro" id="IPR023753">
    <property type="entry name" value="FAD/NAD-binding_dom"/>
</dbReference>
<sequence>MHRLIIVGGGFAGLWATRSLKSADIQITLIDRRNHHLFQPLLYQVASAELASPDIAVPLRHILKKQRNVQIWLGEVIEVLPDRNVVVLDDGRELEYDSLLIATGATHAYFGNPQWEKHAPGIKTLEDAMHLRNKIFEAFEYAETEPDPEKKAAWLNFAIVGGGPTGVELAGALSDIAKHTLRGEFRSIDPGMATVRLIEAGPKILGAFPDELSFAAELQLRRLGVEVVKNCRVTEINQHGYSLNGAFVPCRTVIWAAGVQASPLGRRLNVPLDRAGRVKVEKNLSVPGHGNIFVAGDLASIEVNGRPVPGVAPAAKQMGAYVAELLKARLAGRQEPVFDYHDKGSLAIIGRMAAVVDVGKFRLSGYIAWLFWLTIHIFFLIGFGNRFVVMLNWGINYWTHRRFSRIIHENLKTVKNSPAFDER</sequence>
<evidence type="ECO:0000256" key="4">
    <source>
        <dbReference type="ARBA" id="ARBA00022827"/>
    </source>
</evidence>
<dbReference type="PANTHER" id="PTHR43706:SF47">
    <property type="entry name" value="EXTERNAL NADH-UBIQUINONE OXIDOREDUCTASE 1, MITOCHONDRIAL-RELATED"/>
    <property type="match status" value="1"/>
</dbReference>
<gene>
    <name evidence="12" type="ORF">O9570_27405</name>
</gene>
<keyword evidence="6" id="KW-0560">Oxidoreductase</keyword>
<keyword evidence="3" id="KW-0285">Flavoprotein</keyword>
<evidence type="ECO:0000256" key="3">
    <source>
        <dbReference type="ARBA" id="ARBA00022630"/>
    </source>
</evidence>
<dbReference type="AlphaFoldDB" id="A0A9W5EP85"/>
<reference evidence="12" key="1">
    <citation type="submission" date="2022-12" db="EMBL/GenBank/DDBJ databases">
        <authorList>
            <person name="Voronina O.L."/>
            <person name="Kunda M.S."/>
            <person name="Ryzhova N."/>
            <person name="Aksenova E.I."/>
        </authorList>
    </citation>
    <scope>NUCLEOTIDE SEQUENCE</scope>
    <source>
        <strain evidence="12">SCCH136:Ach223948</strain>
    </source>
</reference>
<dbReference type="Pfam" id="PF07992">
    <property type="entry name" value="Pyr_redox_2"/>
    <property type="match status" value="1"/>
</dbReference>
<accession>A0A9W5EP85</accession>
<dbReference type="PRINTS" id="PR00411">
    <property type="entry name" value="PNDRDTASEI"/>
</dbReference>
<keyword evidence="9" id="KW-0812">Transmembrane</keyword>
<feature type="transmembrane region" description="Helical" evidence="9">
    <location>
        <begin position="369"/>
        <end position="395"/>
    </location>
</feature>
<dbReference type="EMBL" id="JAPZVI010000035">
    <property type="protein sequence ID" value="MCZ8405208.1"/>
    <property type="molecule type" value="Genomic_DNA"/>
</dbReference>
<keyword evidence="5" id="KW-0809">Transit peptide</keyword>
<evidence type="ECO:0000256" key="5">
    <source>
        <dbReference type="ARBA" id="ARBA00022946"/>
    </source>
</evidence>
<feature type="domain" description="External alternative NADH-ubiquinone oxidoreductase-like C-terminal" evidence="11">
    <location>
        <begin position="343"/>
        <end position="398"/>
    </location>
</feature>
<evidence type="ECO:0000256" key="6">
    <source>
        <dbReference type="ARBA" id="ARBA00023002"/>
    </source>
</evidence>
<proteinExistence type="inferred from homology"/>
<evidence type="ECO:0000259" key="11">
    <source>
        <dbReference type="Pfam" id="PF22366"/>
    </source>
</evidence>
<evidence type="ECO:0000256" key="9">
    <source>
        <dbReference type="SAM" id="Phobius"/>
    </source>
</evidence>
<evidence type="ECO:0000313" key="13">
    <source>
        <dbReference type="Proteomes" id="UP001141992"/>
    </source>
</evidence>
<keyword evidence="7" id="KW-0520">NAD</keyword>
<dbReference type="RefSeq" id="WP_006473312.1">
    <property type="nucleotide sequence ID" value="NZ_CYTI01000016.1"/>
</dbReference>
<keyword evidence="9" id="KW-0472">Membrane</keyword>
<dbReference type="InterPro" id="IPR036188">
    <property type="entry name" value="FAD/NAD-bd_sf"/>
</dbReference>
<dbReference type="Gene3D" id="3.50.50.100">
    <property type="match status" value="1"/>
</dbReference>
<dbReference type="SUPFAM" id="SSF51905">
    <property type="entry name" value="FAD/NAD(P)-binding domain"/>
    <property type="match status" value="2"/>
</dbReference>
<keyword evidence="9" id="KW-1133">Transmembrane helix</keyword>
<comment type="similarity">
    <text evidence="1">Belongs to the NADH dehydrogenase family.</text>
</comment>
<evidence type="ECO:0000256" key="2">
    <source>
        <dbReference type="ARBA" id="ARBA00012637"/>
    </source>
</evidence>
<comment type="caution">
    <text evidence="12">The sequence shown here is derived from an EMBL/GenBank/DDBJ whole genome shotgun (WGS) entry which is preliminary data.</text>
</comment>
<dbReference type="PANTHER" id="PTHR43706">
    <property type="entry name" value="NADH DEHYDROGENASE"/>
    <property type="match status" value="1"/>
</dbReference>
<dbReference type="InterPro" id="IPR054585">
    <property type="entry name" value="NDH2-like_C"/>
</dbReference>
<evidence type="ECO:0000256" key="1">
    <source>
        <dbReference type="ARBA" id="ARBA00005272"/>
    </source>
</evidence>
<evidence type="ECO:0000259" key="10">
    <source>
        <dbReference type="Pfam" id="PF07992"/>
    </source>
</evidence>
<keyword evidence="4" id="KW-0274">FAD</keyword>
<dbReference type="GO" id="GO:0050136">
    <property type="term" value="F:NADH dehydrogenase (quinone) (non-electrogenic) activity"/>
    <property type="evidence" value="ECO:0007669"/>
    <property type="project" value="UniProtKB-EC"/>
</dbReference>
<evidence type="ECO:0000256" key="8">
    <source>
        <dbReference type="ARBA" id="ARBA00047599"/>
    </source>
</evidence>
<name>A0A9W5EP85_ALCXX</name>
<feature type="domain" description="FAD/NAD(P)-binding" evidence="10">
    <location>
        <begin position="3"/>
        <end position="319"/>
    </location>
</feature>
<dbReference type="InterPro" id="IPR045024">
    <property type="entry name" value="NDH-2"/>
</dbReference>
<evidence type="ECO:0000256" key="7">
    <source>
        <dbReference type="ARBA" id="ARBA00023027"/>
    </source>
</evidence>
<protein>
    <recommendedName>
        <fullName evidence="2">NADH:ubiquinone reductase (non-electrogenic)</fullName>
        <ecNumber evidence="2">1.6.5.9</ecNumber>
    </recommendedName>
</protein>
<dbReference type="EC" id="1.6.5.9" evidence="2"/>
<comment type="catalytic activity">
    <reaction evidence="8">
        <text>a quinone + NADH + H(+) = a quinol + NAD(+)</text>
        <dbReference type="Rhea" id="RHEA:46160"/>
        <dbReference type="ChEBI" id="CHEBI:15378"/>
        <dbReference type="ChEBI" id="CHEBI:24646"/>
        <dbReference type="ChEBI" id="CHEBI:57540"/>
        <dbReference type="ChEBI" id="CHEBI:57945"/>
        <dbReference type="ChEBI" id="CHEBI:132124"/>
        <dbReference type="EC" id="1.6.5.9"/>
    </reaction>
</comment>
<dbReference type="Pfam" id="PF22366">
    <property type="entry name" value="NDH2_C"/>
    <property type="match status" value="1"/>
</dbReference>
<organism evidence="12 13">
    <name type="scientific">Alcaligenes xylosoxydans xylosoxydans</name>
    <name type="common">Achromobacter xylosoxidans</name>
    <dbReference type="NCBI Taxonomy" id="85698"/>
    <lineage>
        <taxon>Bacteria</taxon>
        <taxon>Pseudomonadati</taxon>
        <taxon>Pseudomonadota</taxon>
        <taxon>Betaproteobacteria</taxon>
        <taxon>Burkholderiales</taxon>
        <taxon>Alcaligenaceae</taxon>
        <taxon>Achromobacter</taxon>
    </lineage>
</organism>
<evidence type="ECO:0000313" key="12">
    <source>
        <dbReference type="EMBL" id="MCZ8405208.1"/>
    </source>
</evidence>
<dbReference type="Proteomes" id="UP001141992">
    <property type="component" value="Unassembled WGS sequence"/>
</dbReference>
<dbReference type="PRINTS" id="PR00368">
    <property type="entry name" value="FADPNR"/>
</dbReference>